<accession>A0A1R1XQ66</accession>
<name>A0A1R1XQ66_9FUNG</name>
<dbReference type="PANTHER" id="PTHR15239">
    <property type="entry name" value="NUCLEAR EXPORT MEDIATOR FACTOR NEMF"/>
    <property type="match status" value="1"/>
</dbReference>
<dbReference type="InterPro" id="IPR051608">
    <property type="entry name" value="RQC_Subunit_NEMF"/>
</dbReference>
<dbReference type="PANTHER" id="PTHR15239:SF6">
    <property type="entry name" value="RIBOSOME QUALITY CONTROL COMPLEX SUBUNIT NEMF"/>
    <property type="match status" value="1"/>
</dbReference>
<evidence type="ECO:0000313" key="1">
    <source>
        <dbReference type="EMBL" id="OMJ16765.1"/>
    </source>
</evidence>
<dbReference type="EMBL" id="LSSM01003794">
    <property type="protein sequence ID" value="OMJ16765.1"/>
    <property type="molecule type" value="Genomic_DNA"/>
</dbReference>
<keyword evidence="2" id="KW-1185">Reference proteome</keyword>
<reference evidence="2" key="1">
    <citation type="submission" date="2017-01" db="EMBL/GenBank/DDBJ databases">
        <authorList>
            <person name="Wang Y."/>
            <person name="White M."/>
            <person name="Kvist S."/>
            <person name="Moncalvo J.-M."/>
        </authorList>
    </citation>
    <scope>NUCLEOTIDE SEQUENCE [LARGE SCALE GENOMIC DNA]</scope>
    <source>
        <strain evidence="2">ID-206-W2</strain>
    </source>
</reference>
<organism evidence="1 2">
    <name type="scientific">Smittium culicis</name>
    <dbReference type="NCBI Taxonomy" id="133412"/>
    <lineage>
        <taxon>Eukaryota</taxon>
        <taxon>Fungi</taxon>
        <taxon>Fungi incertae sedis</taxon>
        <taxon>Zoopagomycota</taxon>
        <taxon>Kickxellomycotina</taxon>
        <taxon>Harpellomycetes</taxon>
        <taxon>Harpellales</taxon>
        <taxon>Legeriomycetaceae</taxon>
        <taxon>Smittium</taxon>
    </lineage>
</organism>
<proteinExistence type="predicted"/>
<sequence>MKSRFTALDVRASAIELSKHSSPFNPYINYSSPNLRIVGLRIQNIYDINSKTYMFKFQKPGTKVMVVIESGTRIHSTEQALEKNSIPSHFSSKVI</sequence>
<dbReference type="Proteomes" id="UP000187429">
    <property type="component" value="Unassembled WGS sequence"/>
</dbReference>
<dbReference type="GO" id="GO:0043023">
    <property type="term" value="F:ribosomal large subunit binding"/>
    <property type="evidence" value="ECO:0007669"/>
    <property type="project" value="TreeGrafter"/>
</dbReference>
<dbReference type="GO" id="GO:1990116">
    <property type="term" value="P:ribosome-associated ubiquitin-dependent protein catabolic process"/>
    <property type="evidence" value="ECO:0007669"/>
    <property type="project" value="TreeGrafter"/>
</dbReference>
<dbReference type="OrthoDB" id="207084at2759"/>
<evidence type="ECO:0000313" key="2">
    <source>
        <dbReference type="Proteomes" id="UP000187429"/>
    </source>
</evidence>
<gene>
    <name evidence="1" type="ORF">AYI69_g7700</name>
</gene>
<dbReference type="GO" id="GO:0072344">
    <property type="term" value="P:rescue of stalled ribosome"/>
    <property type="evidence" value="ECO:0007669"/>
    <property type="project" value="TreeGrafter"/>
</dbReference>
<dbReference type="GO" id="GO:1990112">
    <property type="term" value="C:RQC complex"/>
    <property type="evidence" value="ECO:0007669"/>
    <property type="project" value="TreeGrafter"/>
</dbReference>
<dbReference type="AlphaFoldDB" id="A0A1R1XQ66"/>
<comment type="caution">
    <text evidence="1">The sequence shown here is derived from an EMBL/GenBank/DDBJ whole genome shotgun (WGS) entry which is preliminary data.</text>
</comment>
<protein>
    <submittedName>
        <fullName evidence="1">Nuclear export mediator factor Nemf</fullName>
    </submittedName>
</protein>
<dbReference type="Gene3D" id="2.30.310.10">
    <property type="entry name" value="ibrinogen binding protein from staphylococcus aureus domain"/>
    <property type="match status" value="1"/>
</dbReference>
<dbReference type="GO" id="GO:0000049">
    <property type="term" value="F:tRNA binding"/>
    <property type="evidence" value="ECO:0007669"/>
    <property type="project" value="TreeGrafter"/>
</dbReference>